<evidence type="ECO:0000256" key="5">
    <source>
        <dbReference type="ARBA" id="ARBA00038966"/>
    </source>
</evidence>
<dbReference type="AlphaFoldDB" id="A0AAV8S0S6"/>
<evidence type="ECO:0000256" key="6">
    <source>
        <dbReference type="RuleBase" id="RU361279"/>
    </source>
</evidence>
<dbReference type="PANTHER" id="PTHR23407">
    <property type="entry name" value="ATPASE INHIBITOR/5-FORMYLTETRAHYDROFOLATE CYCLO-LIGASE"/>
    <property type="match status" value="1"/>
</dbReference>
<evidence type="ECO:0000313" key="7">
    <source>
        <dbReference type="EMBL" id="KAJ8513013.1"/>
    </source>
</evidence>
<dbReference type="InterPro" id="IPR037171">
    <property type="entry name" value="NagB/RpiA_transferase-like"/>
</dbReference>
<dbReference type="PANTHER" id="PTHR23407:SF1">
    <property type="entry name" value="5-FORMYLTETRAHYDROFOLATE CYCLO-LIGASE"/>
    <property type="match status" value="1"/>
</dbReference>
<dbReference type="GO" id="GO:0005739">
    <property type="term" value="C:mitochondrion"/>
    <property type="evidence" value="ECO:0007669"/>
    <property type="project" value="TreeGrafter"/>
</dbReference>
<dbReference type="EC" id="6.3.3.2" evidence="5 6"/>
<dbReference type="Gene3D" id="3.40.50.10420">
    <property type="entry name" value="NagB/RpiA/CoA transferase-like"/>
    <property type="match status" value="1"/>
</dbReference>
<dbReference type="Proteomes" id="UP001222027">
    <property type="component" value="Unassembled WGS sequence"/>
</dbReference>
<accession>A0AAV8S0S6</accession>
<dbReference type="GO" id="GO:0005524">
    <property type="term" value="F:ATP binding"/>
    <property type="evidence" value="ECO:0007669"/>
    <property type="project" value="UniProtKB-KW"/>
</dbReference>
<dbReference type="GO" id="GO:0046872">
    <property type="term" value="F:metal ion binding"/>
    <property type="evidence" value="ECO:0007669"/>
    <property type="project" value="UniProtKB-KW"/>
</dbReference>
<protein>
    <recommendedName>
        <fullName evidence="5 6">5-formyltetrahydrofolate cyclo-ligase</fullName>
        <ecNumber evidence="5 6">6.3.3.2</ecNumber>
    </recommendedName>
</protein>
<comment type="similarity">
    <text evidence="1 6">Belongs to the 5-formyltetrahydrofolate cyclo-ligase family.</text>
</comment>
<evidence type="ECO:0000256" key="1">
    <source>
        <dbReference type="ARBA" id="ARBA00010638"/>
    </source>
</evidence>
<comment type="cofactor">
    <cofactor evidence="6">
        <name>Mg(2+)</name>
        <dbReference type="ChEBI" id="CHEBI:18420"/>
    </cofactor>
</comment>
<dbReference type="InterPro" id="IPR024185">
    <property type="entry name" value="FTHF_cligase-like_sf"/>
</dbReference>
<dbReference type="EMBL" id="JAQQAF010000001">
    <property type="protein sequence ID" value="KAJ8513013.1"/>
    <property type="molecule type" value="Genomic_DNA"/>
</dbReference>
<sequence length="283" mass="31525">MSGDRGGVLSRAAFSLMTHCHHHHLTHRAFLPSIAVPIRGAAGFATPPAAVVMSDTAAMQQKRALRSRIRKALKDFSPAQRTQEDVEIQNFVLNSSWFKSCKGLCAYISCKSLREVDTSRIIADVLKNSAAEHGLQVMKKLYVPRVEDKNSHMRMLRISTIEDLVANSMNILEPSPVDSDQNEREDVLLASQPVDLLLLPGLAFDRHGRRLGRGGGYYDVFLRKYEELANQQNWKQPLRVALAYSMQIVEDESIPMTETDVPVDALVSSNGVFPISPAALERM</sequence>
<comment type="caution">
    <text evidence="7">The sequence shown here is derived from an EMBL/GenBank/DDBJ whole genome shotgun (WGS) entry which is preliminary data.</text>
</comment>
<keyword evidence="3 6" id="KW-0067">ATP-binding</keyword>
<gene>
    <name evidence="7" type="ORF">OPV22_003447</name>
</gene>
<dbReference type="InterPro" id="IPR002698">
    <property type="entry name" value="FTHF_cligase"/>
</dbReference>
<comment type="catalytic activity">
    <reaction evidence="4 6">
        <text>(6S)-5-formyl-5,6,7,8-tetrahydrofolate + ATP = (6R)-5,10-methenyltetrahydrofolate + ADP + phosphate</text>
        <dbReference type="Rhea" id="RHEA:10488"/>
        <dbReference type="ChEBI" id="CHEBI:30616"/>
        <dbReference type="ChEBI" id="CHEBI:43474"/>
        <dbReference type="ChEBI" id="CHEBI:57455"/>
        <dbReference type="ChEBI" id="CHEBI:57457"/>
        <dbReference type="ChEBI" id="CHEBI:456216"/>
        <dbReference type="EC" id="6.3.3.2"/>
    </reaction>
</comment>
<name>A0AAV8S0S6_ENSVE</name>
<dbReference type="Pfam" id="PF01812">
    <property type="entry name" value="5-FTHF_cyc-lig"/>
    <property type="match status" value="1"/>
</dbReference>
<dbReference type="SUPFAM" id="SSF100950">
    <property type="entry name" value="NagB/RpiA/CoA transferase-like"/>
    <property type="match status" value="1"/>
</dbReference>
<dbReference type="NCBIfam" id="TIGR02727">
    <property type="entry name" value="MTHFS_bact"/>
    <property type="match status" value="1"/>
</dbReference>
<evidence type="ECO:0000256" key="3">
    <source>
        <dbReference type="ARBA" id="ARBA00022840"/>
    </source>
</evidence>
<dbReference type="GO" id="GO:0035999">
    <property type="term" value="P:tetrahydrofolate interconversion"/>
    <property type="evidence" value="ECO:0007669"/>
    <property type="project" value="TreeGrafter"/>
</dbReference>
<keyword evidence="6" id="KW-0479">Metal-binding</keyword>
<evidence type="ECO:0000256" key="4">
    <source>
        <dbReference type="ARBA" id="ARBA00036539"/>
    </source>
</evidence>
<reference evidence="7 8" key="1">
    <citation type="submission" date="2022-12" db="EMBL/GenBank/DDBJ databases">
        <title>Chromosome-scale assembly of the Ensete ventricosum genome.</title>
        <authorList>
            <person name="Dussert Y."/>
            <person name="Stocks J."/>
            <person name="Wendawek A."/>
            <person name="Woldeyes F."/>
            <person name="Nichols R.A."/>
            <person name="Borrell J.S."/>
        </authorList>
    </citation>
    <scope>NUCLEOTIDE SEQUENCE [LARGE SCALE GENOMIC DNA]</scope>
    <source>
        <strain evidence="8">cv. Maze</strain>
        <tissue evidence="7">Seeds</tissue>
    </source>
</reference>
<dbReference type="GO" id="GO:0009396">
    <property type="term" value="P:folic acid-containing compound biosynthetic process"/>
    <property type="evidence" value="ECO:0007669"/>
    <property type="project" value="TreeGrafter"/>
</dbReference>
<keyword evidence="2 6" id="KW-0547">Nucleotide-binding</keyword>
<dbReference type="FunFam" id="3.40.50.10420:FF:000003">
    <property type="entry name" value="5-formyltetrahydrofolate cyclo-ligase"/>
    <property type="match status" value="1"/>
</dbReference>
<keyword evidence="6" id="KW-0460">Magnesium</keyword>
<evidence type="ECO:0000256" key="2">
    <source>
        <dbReference type="ARBA" id="ARBA00022741"/>
    </source>
</evidence>
<dbReference type="GO" id="GO:0030272">
    <property type="term" value="F:5-formyltetrahydrofolate cyclo-ligase activity"/>
    <property type="evidence" value="ECO:0007669"/>
    <property type="project" value="UniProtKB-EC"/>
</dbReference>
<keyword evidence="8" id="KW-1185">Reference proteome</keyword>
<organism evidence="7 8">
    <name type="scientific">Ensete ventricosum</name>
    <name type="common">Abyssinian banana</name>
    <name type="synonym">Musa ensete</name>
    <dbReference type="NCBI Taxonomy" id="4639"/>
    <lineage>
        <taxon>Eukaryota</taxon>
        <taxon>Viridiplantae</taxon>
        <taxon>Streptophyta</taxon>
        <taxon>Embryophyta</taxon>
        <taxon>Tracheophyta</taxon>
        <taxon>Spermatophyta</taxon>
        <taxon>Magnoliopsida</taxon>
        <taxon>Liliopsida</taxon>
        <taxon>Zingiberales</taxon>
        <taxon>Musaceae</taxon>
        <taxon>Ensete</taxon>
    </lineage>
</organism>
<proteinExistence type="inferred from homology"/>
<evidence type="ECO:0000313" key="8">
    <source>
        <dbReference type="Proteomes" id="UP001222027"/>
    </source>
</evidence>